<evidence type="ECO:0000256" key="14">
    <source>
        <dbReference type="ARBA" id="ARBA00044063"/>
    </source>
</evidence>
<dbReference type="InterPro" id="IPR005479">
    <property type="entry name" value="CPAse_ATP-bd"/>
</dbReference>
<keyword evidence="6" id="KW-0436">Ligase</keyword>
<evidence type="ECO:0000256" key="15">
    <source>
        <dbReference type="ARBA" id="ARBA00044249"/>
    </source>
</evidence>
<keyword evidence="11" id="KW-0496">Mitochondrion</keyword>
<comment type="catalytic activity">
    <reaction evidence="18">
        <text>hydrogencarbonate + NH4(+) + 2 ATP = carbamoyl phosphate + 2 ADP + phosphate + 2 H(+)</text>
        <dbReference type="Rhea" id="RHEA:18029"/>
        <dbReference type="ChEBI" id="CHEBI:15378"/>
        <dbReference type="ChEBI" id="CHEBI:17544"/>
        <dbReference type="ChEBI" id="CHEBI:28938"/>
        <dbReference type="ChEBI" id="CHEBI:30616"/>
        <dbReference type="ChEBI" id="CHEBI:43474"/>
        <dbReference type="ChEBI" id="CHEBI:58228"/>
        <dbReference type="ChEBI" id="CHEBI:456216"/>
        <dbReference type="EC" id="6.3.4.16"/>
    </reaction>
</comment>
<evidence type="ECO:0000256" key="2">
    <source>
        <dbReference type="ARBA" id="ARBA00004173"/>
    </source>
</evidence>
<dbReference type="Gene3D" id="3.30.1490.20">
    <property type="entry name" value="ATP-grasp fold, A domain"/>
    <property type="match status" value="1"/>
</dbReference>
<dbReference type="GO" id="GO:0005739">
    <property type="term" value="C:mitochondrion"/>
    <property type="evidence" value="ECO:0007669"/>
    <property type="project" value="UniProtKB-SubCell"/>
</dbReference>
<dbReference type="Gene3D" id="3.40.50.1380">
    <property type="entry name" value="Methylglyoxal synthase-like domain"/>
    <property type="match status" value="1"/>
</dbReference>
<dbReference type="PRINTS" id="PR00098">
    <property type="entry name" value="CPSASE"/>
</dbReference>
<evidence type="ECO:0000256" key="8">
    <source>
        <dbReference type="ARBA" id="ARBA00022737"/>
    </source>
</evidence>
<dbReference type="PROSITE" id="PS00866">
    <property type="entry name" value="CPSASE_1"/>
    <property type="match status" value="2"/>
</dbReference>
<evidence type="ECO:0000256" key="13">
    <source>
        <dbReference type="ARBA" id="ARBA00044031"/>
    </source>
</evidence>
<dbReference type="PROSITE" id="PS51855">
    <property type="entry name" value="MGS"/>
    <property type="match status" value="1"/>
</dbReference>
<reference evidence="24 25" key="1">
    <citation type="submission" date="2016-07" db="EMBL/GenBank/DDBJ databases">
        <title>Pervasive Adenine N6-methylation of Active Genes in Fungi.</title>
        <authorList>
            <consortium name="DOE Joint Genome Institute"/>
            <person name="Mondo S.J."/>
            <person name="Dannebaum R.O."/>
            <person name="Kuo R.C."/>
            <person name="Labutti K."/>
            <person name="Haridas S."/>
            <person name="Kuo A."/>
            <person name="Salamov A."/>
            <person name="Ahrendt S.R."/>
            <person name="Lipzen A."/>
            <person name="Sullivan W."/>
            <person name="Andreopoulos W.B."/>
            <person name="Clum A."/>
            <person name="Lindquist E."/>
            <person name="Daum C."/>
            <person name="Ramamoorthy G.K."/>
            <person name="Gryganskyi A."/>
            <person name="Culley D."/>
            <person name="Magnuson J.K."/>
            <person name="James T.Y."/>
            <person name="O'Malley M.A."/>
            <person name="Stajich J.E."/>
            <person name="Spatafora J.W."/>
            <person name="Visel A."/>
            <person name="Grigoriev I.V."/>
        </authorList>
    </citation>
    <scope>NUCLEOTIDE SEQUENCE [LARGE SCALE GENOMIC DNA]</scope>
    <source>
        <strain evidence="24 25">CBS 115471</strain>
    </source>
</reference>
<evidence type="ECO:0000256" key="3">
    <source>
        <dbReference type="ARBA" id="ARBA00005077"/>
    </source>
</evidence>
<dbReference type="PROSITE" id="PS50975">
    <property type="entry name" value="ATP_GRASP"/>
    <property type="match status" value="2"/>
</dbReference>
<dbReference type="FunFam" id="3.40.50.1380:FF:000015">
    <property type="entry name" value="Carbamoyl-phosphate synthase arginine-specific large chain"/>
    <property type="match status" value="1"/>
</dbReference>
<dbReference type="SUPFAM" id="SSF56059">
    <property type="entry name" value="Glutathione synthetase ATP-binding domain-like"/>
    <property type="match status" value="2"/>
</dbReference>
<dbReference type="FunFam" id="3.30.470.20:FF:000004">
    <property type="entry name" value="Carbamoyl-phosphate synthase (glutamine-hydrolyzing)"/>
    <property type="match status" value="1"/>
</dbReference>
<dbReference type="GO" id="GO:0004088">
    <property type="term" value="F:carbamoyl-phosphate synthase (glutamine-hydrolyzing) activity"/>
    <property type="evidence" value="ECO:0007669"/>
    <property type="project" value="UniProtKB-EC"/>
</dbReference>
<dbReference type="GO" id="GO:0005524">
    <property type="term" value="F:ATP binding"/>
    <property type="evidence" value="ECO:0007669"/>
    <property type="project" value="UniProtKB-UniRule"/>
</dbReference>
<dbReference type="FunFam" id="3.30.1490.20:FF:000001">
    <property type="entry name" value="Carbamoyl-phosphate synthase large chain"/>
    <property type="match status" value="1"/>
</dbReference>
<comment type="caution">
    <text evidence="24">The sequence shown here is derived from an EMBL/GenBank/DDBJ whole genome shotgun (WGS) entry which is preliminary data.</text>
</comment>
<dbReference type="GO" id="GO:0006526">
    <property type="term" value="P:L-arginine biosynthetic process"/>
    <property type="evidence" value="ECO:0007669"/>
    <property type="project" value="UniProtKB-ARBA"/>
</dbReference>
<dbReference type="Pfam" id="PF25596">
    <property type="entry name" value="CPSase_L_D1"/>
    <property type="match status" value="2"/>
</dbReference>
<dbReference type="NCBIfam" id="NF009455">
    <property type="entry name" value="PRK12815.1"/>
    <property type="match status" value="1"/>
</dbReference>
<keyword evidence="7" id="KW-0479">Metal-binding</keyword>
<dbReference type="PROSITE" id="PS00867">
    <property type="entry name" value="CPSASE_2"/>
    <property type="match status" value="2"/>
</dbReference>
<dbReference type="InterPro" id="IPR016185">
    <property type="entry name" value="PreATP-grasp_dom_sf"/>
</dbReference>
<evidence type="ECO:0000313" key="24">
    <source>
        <dbReference type="EMBL" id="ORY08829.1"/>
    </source>
</evidence>
<comment type="subunit">
    <text evidence="13">Heterodimer composed of 2 chains; the small (or glutamine) chain promotes the hydrolysis of glutamine to ammonia, which is used by the large (or ammonia) chain to synthesize carbamoyl phosphate.</text>
</comment>
<dbReference type="InterPro" id="IPR036914">
    <property type="entry name" value="MGS-like_dom_sf"/>
</dbReference>
<dbReference type="EC" id="6.3.4.16" evidence="14"/>
<dbReference type="PANTHER" id="PTHR11405:SF53">
    <property type="entry name" value="CARBAMOYL-PHOSPHATE SYNTHASE [AMMONIA], MITOCHONDRIAL"/>
    <property type="match status" value="1"/>
</dbReference>
<dbReference type="Gene3D" id="1.10.1030.10">
    <property type="entry name" value="Carbamoyl-phosphate synthetase, large subunit oligomerisation domain"/>
    <property type="match status" value="1"/>
</dbReference>
<dbReference type="FunFam" id="3.30.470.20:FF:000001">
    <property type="entry name" value="Carbamoyl-phosphate synthase large chain"/>
    <property type="match status" value="1"/>
</dbReference>
<dbReference type="FunFam" id="1.10.1030.10:FF:000001">
    <property type="entry name" value="Carbamoyl-phosphate synthase large chain"/>
    <property type="match status" value="1"/>
</dbReference>
<feature type="domain" description="ATP-grasp" evidence="22">
    <location>
        <begin position="217"/>
        <end position="409"/>
    </location>
</feature>
<evidence type="ECO:0000256" key="11">
    <source>
        <dbReference type="ARBA" id="ARBA00023128"/>
    </source>
</evidence>
<comment type="similarity">
    <text evidence="4">Belongs to the CarB family.</text>
</comment>
<evidence type="ECO:0000259" key="22">
    <source>
        <dbReference type="PROSITE" id="PS50975"/>
    </source>
</evidence>
<dbReference type="InterPro" id="IPR036897">
    <property type="entry name" value="CarbamoylP_synth_lsu_oligo_sf"/>
</dbReference>
<dbReference type="Pfam" id="PF02787">
    <property type="entry name" value="CPSase_L_D3"/>
    <property type="match status" value="1"/>
</dbReference>
<sequence length="1167" mass="128405">MALCGRLARRAPTFTRQCRLSTPSVSARTFTSRASTPLLSLRSNHESQATYRQLRAFSKVSATWNQTQTAPNAKAYINSGVIAGAQNLVDVKKVLVIGSGGLSIGQAGEFDYSGSQALKALKEAGVRSVLINPNIATIQTSHVLADEIYYLPVTPEYVEYVIQKEKPDGIFLSFGGQTALNLGVNMNKMGIFDKYKVKVLGTSIKTLETSEDRDLFARALDEIDIPIAESIAVSSIDEALDAAEKVGYPIIVRAAYALGGLGSGFANNAEELKNLSARSLTLSPQILVEKSLRGWKEAEYEVVRDASDNCITVCNMENFDPLGVHTGDSIVVSPSQTFSDEEYHMLRSASIKIVRHLGVVGECNVQYALQPDGLDYRVIEVNARLSRSSALASKATGYPLAYTAAKIGLGHTLPELPNAVTKTTTANFEPSLDYIVTKMPRWDLAKFQNVKRDIGSSMKSVGEVMAIGRTFEESFQKACRQVDPKFLGFQGGEFENLDDTLQNPTDRRWLAVGQAMFHEGYSVDKVHDLTKIDKWFLYKLQNIVDCTHELEDIGSLFGLKKEMILKAKKMGFSDKQIAKAVNSTEDEVRARRKSFGIRPWVKKIDTLAAEFPADTNYLYTTYNASSHDVTFDDHGIIVLGSGVYRIGSSVEFDWCAVNATMSLGKLGKKTVMINYNPETYSTDFDVADKLYFEELSYERVMDIYELETASGVVVSVGGQLPQNIALKLQESGKAKVLGTDPNDIDKAEDRHKFSQILDSIGVDQPAWKELTSYEDAQKFASSVGYPVLVRPSYVLSGAAMTVIRSEDELKSKLLAAADVSPDHPVVITKFIDGAEEIDCDAVAANGKLLIHAVSEHIENAGVHSGDATLVLPPVSLDETIKARVKEIAEKVAKAWSITGPFNMQIIKEADSEGGEPKLKVIECNLRASRSFPFVSKVLGTNFIDVATKALVGREVPEPVDLMALERNYLATKVPQFSWTRLAGADPYLGVEMASTGEMACFGKDLVEAYWASMQSTMNFRLPLPGEGLLFGGDTTTDELVQIAKYVHPLGYKFFAVNKDVKKLLESGAEGVEVEVIEFPVEDKRALREVFQKYDIRGVFNLAKYRASSLIDEDYVMRRNAVDFGVPLFMEPKTAVLFARCMSEKLPKKGGIPSEVRPWSDFIGGRPL</sequence>
<evidence type="ECO:0000259" key="23">
    <source>
        <dbReference type="PROSITE" id="PS51855"/>
    </source>
</evidence>
<dbReference type="InterPro" id="IPR058047">
    <property type="entry name" value="CPSase_preATP-grasp"/>
</dbReference>
<evidence type="ECO:0000256" key="6">
    <source>
        <dbReference type="ARBA" id="ARBA00022598"/>
    </source>
</evidence>
<dbReference type="OrthoDB" id="1924069at2759"/>
<evidence type="ECO:0000256" key="1">
    <source>
        <dbReference type="ARBA" id="ARBA00001947"/>
    </source>
</evidence>
<keyword evidence="25" id="KW-1185">Reference proteome</keyword>
<dbReference type="GO" id="GO:0004087">
    <property type="term" value="F:carbamoyl-phosphate synthase (ammonia) activity"/>
    <property type="evidence" value="ECO:0007669"/>
    <property type="project" value="UniProtKB-EC"/>
</dbReference>
<keyword evidence="8" id="KW-0677">Repeat</keyword>
<accession>A0A1Y1ZF24</accession>
<dbReference type="FunFam" id="3.40.50.20:FF:000001">
    <property type="entry name" value="Carbamoyl-phosphate synthase large chain"/>
    <property type="match status" value="1"/>
</dbReference>
<evidence type="ECO:0000256" key="9">
    <source>
        <dbReference type="ARBA" id="ARBA00022741"/>
    </source>
</evidence>
<proteinExistence type="inferred from homology"/>
<organism evidence="24 25">
    <name type="scientific">Clohesyomyces aquaticus</name>
    <dbReference type="NCBI Taxonomy" id="1231657"/>
    <lineage>
        <taxon>Eukaryota</taxon>
        <taxon>Fungi</taxon>
        <taxon>Dikarya</taxon>
        <taxon>Ascomycota</taxon>
        <taxon>Pezizomycotina</taxon>
        <taxon>Dothideomycetes</taxon>
        <taxon>Pleosporomycetidae</taxon>
        <taxon>Pleosporales</taxon>
        <taxon>Lindgomycetaceae</taxon>
        <taxon>Clohesyomyces</taxon>
    </lineage>
</organism>
<dbReference type="FunFam" id="3.40.50.20:FF:000002">
    <property type="entry name" value="Carbamoyl-phosphate synthase large chain"/>
    <property type="match status" value="1"/>
</dbReference>
<comment type="pathway">
    <text evidence="3">Amino-acid biosynthesis; L-arginine biosynthesis; carbamoyl phosphate from bicarbonate: step 1/1.</text>
</comment>
<evidence type="ECO:0000256" key="18">
    <source>
        <dbReference type="ARBA" id="ARBA00047359"/>
    </source>
</evidence>
<dbReference type="PANTHER" id="PTHR11405">
    <property type="entry name" value="CARBAMOYLTRANSFERASE FAMILY MEMBER"/>
    <property type="match status" value="1"/>
</dbReference>
<dbReference type="InterPro" id="IPR005480">
    <property type="entry name" value="CPSase_lsu_oligo"/>
</dbReference>
<evidence type="ECO:0000256" key="5">
    <source>
        <dbReference type="ARBA" id="ARBA00012738"/>
    </source>
</evidence>
<feature type="domain" description="MGS-like" evidence="23">
    <location>
        <begin position="1019"/>
        <end position="1167"/>
    </location>
</feature>
<dbReference type="GO" id="GO:0046872">
    <property type="term" value="F:metal ion binding"/>
    <property type="evidence" value="ECO:0007669"/>
    <property type="project" value="UniProtKB-KW"/>
</dbReference>
<dbReference type="SUPFAM" id="SSF48108">
    <property type="entry name" value="Carbamoyl phosphate synthetase, large subunit connection domain"/>
    <property type="match status" value="1"/>
</dbReference>
<evidence type="ECO:0000256" key="12">
    <source>
        <dbReference type="ARBA" id="ARBA00023211"/>
    </source>
</evidence>
<comment type="catalytic activity">
    <reaction evidence="19">
        <text>hydrogencarbonate + L-glutamine + 2 ATP + H2O = carbamoyl phosphate + L-glutamate + 2 ADP + phosphate + 2 H(+)</text>
        <dbReference type="Rhea" id="RHEA:18633"/>
        <dbReference type="ChEBI" id="CHEBI:15377"/>
        <dbReference type="ChEBI" id="CHEBI:15378"/>
        <dbReference type="ChEBI" id="CHEBI:17544"/>
        <dbReference type="ChEBI" id="CHEBI:29985"/>
        <dbReference type="ChEBI" id="CHEBI:30616"/>
        <dbReference type="ChEBI" id="CHEBI:43474"/>
        <dbReference type="ChEBI" id="CHEBI:58228"/>
        <dbReference type="ChEBI" id="CHEBI:58359"/>
        <dbReference type="ChEBI" id="CHEBI:456216"/>
        <dbReference type="EC" id="6.3.5.5"/>
    </reaction>
</comment>
<dbReference type="SMART" id="SM01096">
    <property type="entry name" value="CPSase_L_D3"/>
    <property type="match status" value="1"/>
</dbReference>
<dbReference type="EC" id="6.3.5.5" evidence="5"/>
<evidence type="ECO:0000256" key="7">
    <source>
        <dbReference type="ARBA" id="ARBA00022723"/>
    </source>
</evidence>
<dbReference type="Gene3D" id="3.40.50.20">
    <property type="match status" value="2"/>
</dbReference>
<dbReference type="EMBL" id="MCFA01000094">
    <property type="protein sequence ID" value="ORY08829.1"/>
    <property type="molecule type" value="Genomic_DNA"/>
</dbReference>
<dbReference type="InterPro" id="IPR006275">
    <property type="entry name" value="CPSase_lsu"/>
</dbReference>
<dbReference type="Proteomes" id="UP000193144">
    <property type="component" value="Unassembled WGS sequence"/>
</dbReference>
<evidence type="ECO:0000256" key="20">
    <source>
        <dbReference type="ARBA" id="ARBA00068891"/>
    </source>
</evidence>
<feature type="domain" description="ATP-grasp" evidence="22">
    <location>
        <begin position="754"/>
        <end position="951"/>
    </location>
</feature>
<evidence type="ECO:0000256" key="10">
    <source>
        <dbReference type="ARBA" id="ARBA00022840"/>
    </source>
</evidence>
<evidence type="ECO:0000256" key="17">
    <source>
        <dbReference type="ARBA" id="ARBA00044334"/>
    </source>
</evidence>
<dbReference type="SUPFAM" id="SSF52335">
    <property type="entry name" value="Methylglyoxal synthase-like"/>
    <property type="match status" value="1"/>
</dbReference>
<dbReference type="Gene3D" id="3.30.470.20">
    <property type="entry name" value="ATP-grasp fold, B domain"/>
    <property type="match status" value="2"/>
</dbReference>
<dbReference type="InterPro" id="IPR011761">
    <property type="entry name" value="ATP-grasp"/>
</dbReference>
<dbReference type="InterPro" id="IPR011607">
    <property type="entry name" value="MGS-like_dom"/>
</dbReference>
<dbReference type="NCBIfam" id="NF003671">
    <property type="entry name" value="PRK05294.1"/>
    <property type="match status" value="1"/>
</dbReference>
<name>A0A1Y1ZF24_9PLEO</name>
<dbReference type="InterPro" id="IPR013815">
    <property type="entry name" value="ATP_grasp_subdomain_1"/>
</dbReference>
<dbReference type="CDD" id="cd01423">
    <property type="entry name" value="MGS_CPS_I_III"/>
    <property type="match status" value="1"/>
</dbReference>
<comment type="subcellular location">
    <subcellularLocation>
        <location evidence="2">Mitochondrion</location>
    </subcellularLocation>
</comment>
<evidence type="ECO:0000313" key="25">
    <source>
        <dbReference type="Proteomes" id="UP000193144"/>
    </source>
</evidence>
<dbReference type="SUPFAM" id="SSF52440">
    <property type="entry name" value="PreATP-grasp domain"/>
    <property type="match status" value="2"/>
</dbReference>
<dbReference type="STRING" id="1231657.A0A1Y1ZF24"/>
<evidence type="ECO:0000256" key="21">
    <source>
        <dbReference type="PROSITE-ProRule" id="PRU00409"/>
    </source>
</evidence>
<dbReference type="InterPro" id="IPR005483">
    <property type="entry name" value="CPSase_dom"/>
</dbReference>
<keyword evidence="10 21" id="KW-0067">ATP-binding</keyword>
<comment type="cofactor">
    <cofactor evidence="1">
        <name>Zn(2+)</name>
        <dbReference type="ChEBI" id="CHEBI:29105"/>
    </cofactor>
</comment>
<protein>
    <recommendedName>
        <fullName evidence="20">Carbamoyl phosphate synthase arginine-specific large chain, mitochondrial</fullName>
        <ecNumber evidence="14">6.3.4.16</ecNumber>
        <ecNumber evidence="5">6.3.5.5</ecNumber>
    </recommendedName>
    <alternativeName>
        <fullName evidence="16">Ammonium-dependent carbamoyl phosphate synthetase</fullName>
    </alternativeName>
    <alternativeName>
        <fullName evidence="15">Arginine-specific carbamoyl phosphate synthetase, ammonia chain</fullName>
    </alternativeName>
    <alternativeName>
        <fullName evidence="17">Glutamine-dependent carbamoyl phosphate synthetase</fullName>
    </alternativeName>
</protein>
<keyword evidence="12" id="KW-0464">Manganese</keyword>
<gene>
    <name evidence="24" type="ORF">BCR34DRAFT_387030</name>
</gene>
<dbReference type="AlphaFoldDB" id="A0A1Y1ZF24"/>
<dbReference type="Pfam" id="PF02786">
    <property type="entry name" value="CPSase_L_D2"/>
    <property type="match status" value="2"/>
</dbReference>
<evidence type="ECO:0000256" key="19">
    <source>
        <dbReference type="ARBA" id="ARBA00048816"/>
    </source>
</evidence>
<dbReference type="NCBIfam" id="TIGR01369">
    <property type="entry name" value="CPSaseII_lrg"/>
    <property type="match status" value="1"/>
</dbReference>
<keyword evidence="9 21" id="KW-0547">Nucleotide-binding</keyword>
<evidence type="ECO:0000256" key="16">
    <source>
        <dbReference type="ARBA" id="ARBA00044318"/>
    </source>
</evidence>
<evidence type="ECO:0000256" key="4">
    <source>
        <dbReference type="ARBA" id="ARBA00009799"/>
    </source>
</evidence>